<dbReference type="AlphaFoldDB" id="W6PU37"/>
<name>W6PU37_PENRF</name>
<sequence length="125" mass="14364">MRVAEKHPDLPSGSLVLEDLPEVVGPVELTTDKIRTVPHDLFEEGAKFDDLKLQAEQKIPSKALGDLNLEEVESIFEIQPLRSENEELGDEWDLRPILREEFQTPAAFDEFYDFLMKSFEYLDVA</sequence>
<dbReference type="Proteomes" id="UP000030686">
    <property type="component" value="Unassembled WGS sequence"/>
</dbReference>
<keyword evidence="2" id="KW-1185">Reference proteome</keyword>
<proteinExistence type="predicted"/>
<gene>
    <name evidence="1" type="ORF">PROQFM164_S01g001065</name>
</gene>
<accession>W6PU37</accession>
<dbReference type="OrthoDB" id="1535081at2759"/>
<dbReference type="EMBL" id="HG792015">
    <property type="protein sequence ID" value="CDM27256.1"/>
    <property type="molecule type" value="Genomic_DNA"/>
</dbReference>
<protein>
    <submittedName>
        <fullName evidence="1">Genomic scaffold, ProqFM164S01</fullName>
    </submittedName>
</protein>
<reference evidence="1" key="1">
    <citation type="journal article" date="2014" name="Nat. Commun.">
        <title>Multiple recent horizontal transfers of a large genomic region in cheese making fungi.</title>
        <authorList>
            <person name="Cheeseman K."/>
            <person name="Ropars J."/>
            <person name="Renault P."/>
            <person name="Dupont J."/>
            <person name="Gouzy J."/>
            <person name="Branca A."/>
            <person name="Abraham A.L."/>
            <person name="Ceppi M."/>
            <person name="Conseiller E."/>
            <person name="Debuchy R."/>
            <person name="Malagnac F."/>
            <person name="Goarin A."/>
            <person name="Silar P."/>
            <person name="Lacoste S."/>
            <person name="Sallet E."/>
            <person name="Bensimon A."/>
            <person name="Giraud T."/>
            <person name="Brygoo Y."/>
        </authorList>
    </citation>
    <scope>NUCLEOTIDE SEQUENCE [LARGE SCALE GENOMIC DNA]</scope>
    <source>
        <strain evidence="1">FM164</strain>
    </source>
</reference>
<dbReference type="STRING" id="1365484.W6PU37"/>
<evidence type="ECO:0000313" key="2">
    <source>
        <dbReference type="Proteomes" id="UP000030686"/>
    </source>
</evidence>
<organism evidence="1 2">
    <name type="scientific">Penicillium roqueforti (strain FM164)</name>
    <dbReference type="NCBI Taxonomy" id="1365484"/>
    <lineage>
        <taxon>Eukaryota</taxon>
        <taxon>Fungi</taxon>
        <taxon>Dikarya</taxon>
        <taxon>Ascomycota</taxon>
        <taxon>Pezizomycotina</taxon>
        <taxon>Eurotiomycetes</taxon>
        <taxon>Eurotiomycetidae</taxon>
        <taxon>Eurotiales</taxon>
        <taxon>Aspergillaceae</taxon>
        <taxon>Penicillium</taxon>
    </lineage>
</organism>
<evidence type="ECO:0000313" key="1">
    <source>
        <dbReference type="EMBL" id="CDM27256.1"/>
    </source>
</evidence>